<keyword evidence="3" id="KW-1185">Reference proteome</keyword>
<dbReference type="RefSeq" id="WP_241447961.1">
    <property type="nucleotide sequence ID" value="NZ_JAKZHW010000002.1"/>
</dbReference>
<accession>A0ABS9VQ35</accession>
<dbReference type="Proteomes" id="UP001203058">
    <property type="component" value="Unassembled WGS sequence"/>
</dbReference>
<gene>
    <name evidence="2" type="ORF">LZ016_13405</name>
</gene>
<keyword evidence="1" id="KW-1133">Transmembrane helix</keyword>
<feature type="transmembrane region" description="Helical" evidence="1">
    <location>
        <begin position="45"/>
        <end position="64"/>
    </location>
</feature>
<evidence type="ECO:0000313" key="2">
    <source>
        <dbReference type="EMBL" id="MCH8617091.1"/>
    </source>
</evidence>
<protein>
    <submittedName>
        <fullName evidence="2">Uncharacterized protein</fullName>
    </submittedName>
</protein>
<reference evidence="2 3" key="1">
    <citation type="submission" date="2022-03" db="EMBL/GenBank/DDBJ databases">
        <authorList>
            <person name="Jo J.-H."/>
            <person name="Im W.-T."/>
        </authorList>
    </citation>
    <scope>NUCLEOTIDE SEQUENCE [LARGE SCALE GENOMIC DNA]</scope>
    <source>
        <strain evidence="2 3">SM33</strain>
    </source>
</reference>
<organism evidence="2 3">
    <name type="scientific">Sphingomonas telluris</name>
    <dbReference type="NCBI Taxonomy" id="2907998"/>
    <lineage>
        <taxon>Bacteria</taxon>
        <taxon>Pseudomonadati</taxon>
        <taxon>Pseudomonadota</taxon>
        <taxon>Alphaproteobacteria</taxon>
        <taxon>Sphingomonadales</taxon>
        <taxon>Sphingomonadaceae</taxon>
        <taxon>Sphingomonas</taxon>
    </lineage>
</organism>
<name>A0ABS9VQ35_9SPHN</name>
<keyword evidence="1" id="KW-0472">Membrane</keyword>
<proteinExistence type="predicted"/>
<feature type="transmembrane region" description="Helical" evidence="1">
    <location>
        <begin position="7"/>
        <end position="25"/>
    </location>
</feature>
<evidence type="ECO:0000256" key="1">
    <source>
        <dbReference type="SAM" id="Phobius"/>
    </source>
</evidence>
<dbReference type="EMBL" id="JAKZHW010000002">
    <property type="protein sequence ID" value="MCH8617091.1"/>
    <property type="molecule type" value="Genomic_DNA"/>
</dbReference>
<feature type="transmembrane region" description="Helical" evidence="1">
    <location>
        <begin position="151"/>
        <end position="169"/>
    </location>
</feature>
<keyword evidence="1" id="KW-0812">Transmembrane</keyword>
<sequence length="179" mass="19943">MNALWDAYWPVLTAAIIIGLNAGAFAFRRKTATRFQTSSYTRKRALILASGIAVALVFGAVWHGPVGYGERFASGVEARSKKTLVDFEMAQVQAKLERGPLRRTLLLTGPADDFQRTELVRIMRAVDGAGSARWQDMPEPLQLPLLAEVELGALVSFGLGLLLAYLLELRRRSRAQWRW</sequence>
<comment type="caution">
    <text evidence="2">The sequence shown here is derived from an EMBL/GenBank/DDBJ whole genome shotgun (WGS) entry which is preliminary data.</text>
</comment>
<evidence type="ECO:0000313" key="3">
    <source>
        <dbReference type="Proteomes" id="UP001203058"/>
    </source>
</evidence>